<protein>
    <submittedName>
        <fullName evidence="2">Conjugal transfer protein TraL</fullName>
    </submittedName>
</protein>
<name>A0A1B6VZC8_9NEIS</name>
<accession>A0A1B6VZC8</accession>
<dbReference type="Gene3D" id="3.40.50.300">
    <property type="entry name" value="P-loop containing nucleotide triphosphate hydrolases"/>
    <property type="match status" value="1"/>
</dbReference>
<feature type="domain" description="CobQ/CobB/MinD/ParA nucleotide binding" evidence="1">
    <location>
        <begin position="9"/>
        <end position="127"/>
    </location>
</feature>
<evidence type="ECO:0000259" key="1">
    <source>
        <dbReference type="Pfam" id="PF01656"/>
    </source>
</evidence>
<dbReference type="Pfam" id="PF01656">
    <property type="entry name" value="CbiA"/>
    <property type="match status" value="1"/>
</dbReference>
<reference evidence="3" key="1">
    <citation type="submission" date="2016-05" db="EMBL/GenBank/DDBJ databases">
        <title>Draft genome of Corynebacterium afermentans subsp. afermentans LCDC 88199T.</title>
        <authorList>
            <person name="Bernier A.-M."/>
            <person name="Bernard K."/>
        </authorList>
    </citation>
    <scope>NUCLEOTIDE SEQUENCE [LARGE SCALE GENOMIC DNA]</scope>
    <source>
        <strain evidence="3">NML130454</strain>
    </source>
</reference>
<comment type="caution">
    <text evidence="2">The sequence shown here is derived from an EMBL/GenBank/DDBJ whole genome shotgun (WGS) entry which is preliminary data.</text>
</comment>
<dbReference type="Proteomes" id="UP000077726">
    <property type="component" value="Unassembled WGS sequence"/>
</dbReference>
<dbReference type="EMBL" id="LXSQ01000013">
    <property type="protein sequence ID" value="OAM43555.1"/>
    <property type="molecule type" value="Genomic_DNA"/>
</dbReference>
<dbReference type="AlphaFoldDB" id="A0A1B6VZC8"/>
<evidence type="ECO:0000313" key="3">
    <source>
        <dbReference type="Proteomes" id="UP000077726"/>
    </source>
</evidence>
<dbReference type="SUPFAM" id="SSF52540">
    <property type="entry name" value="P-loop containing nucleoside triphosphate hydrolases"/>
    <property type="match status" value="1"/>
</dbReference>
<evidence type="ECO:0000313" key="2">
    <source>
        <dbReference type="EMBL" id="OAM43555.1"/>
    </source>
</evidence>
<dbReference type="InterPro" id="IPR002586">
    <property type="entry name" value="CobQ/CobB/MinD/ParA_Nub-bd_dom"/>
</dbReference>
<dbReference type="RefSeq" id="WP_064089547.1">
    <property type="nucleotide sequence ID" value="NZ_LXSQ01000013.1"/>
</dbReference>
<gene>
    <name evidence="2" type="ORF">A7Q00_05150</name>
</gene>
<organism evidence="2 3">
    <name type="scientific">Eikenella halliae</name>
    <dbReference type="NCBI Taxonomy" id="1795832"/>
    <lineage>
        <taxon>Bacteria</taxon>
        <taxon>Pseudomonadati</taxon>
        <taxon>Pseudomonadota</taxon>
        <taxon>Betaproteobacteria</taxon>
        <taxon>Neisseriales</taxon>
        <taxon>Neisseriaceae</taxon>
        <taxon>Eikenella</taxon>
    </lineage>
</organism>
<dbReference type="InterPro" id="IPR027417">
    <property type="entry name" value="P-loop_NTPase"/>
</dbReference>
<proteinExistence type="predicted"/>
<dbReference type="STRING" id="1795832.A7Q00_05150"/>
<sequence length="241" mass="27286">MATIHFSLQGKGGVGKSFLALMLAMYYQRQQQPLTIFDTDPINATLFGFKCLGAEKFEIMRKDDIDKRRFDQLFEQVIATEQDVLLDVGANGFVPLCSYILANQLIEMLHQAGHRIVIHTSIVGGQNLKHTINGFDALAEQFPEQAEFVIWLNPFWGEVSYQGKAFEELKAYKTHRDRISAIIRIPELDPSLQGQDLADMLEKQLTFDEAIADESFSIFERQRLKVIAETLFAAIGQANLV</sequence>
<keyword evidence="3" id="KW-1185">Reference proteome</keyword>
<dbReference type="OrthoDB" id="69313at2"/>